<organism evidence="3 4">
    <name type="scientific">Candidatus Nephthysia bennettiae</name>
    <dbReference type="NCBI Taxonomy" id="3127016"/>
    <lineage>
        <taxon>Bacteria</taxon>
        <taxon>Bacillati</taxon>
        <taxon>Candidatus Dormiibacterota</taxon>
        <taxon>Candidatus Dormibacteria</taxon>
        <taxon>Candidatus Dormibacterales</taxon>
        <taxon>Candidatus Dormibacteraceae</taxon>
        <taxon>Candidatus Nephthysia</taxon>
    </lineage>
</organism>
<keyword evidence="1" id="KW-0378">Hydrolase</keyword>
<feature type="region of interest" description="Disordered" evidence="2">
    <location>
        <begin position="1"/>
        <end position="24"/>
    </location>
</feature>
<dbReference type="GO" id="GO:0016788">
    <property type="term" value="F:hydrolase activity, acting on ester bonds"/>
    <property type="evidence" value="ECO:0007669"/>
    <property type="project" value="InterPro"/>
</dbReference>
<dbReference type="PANTHER" id="PTHR31956">
    <property type="entry name" value="NON-SPECIFIC PHOSPHOLIPASE C4-RELATED"/>
    <property type="match status" value="1"/>
</dbReference>
<dbReference type="RefSeq" id="WP_338200526.1">
    <property type="nucleotide sequence ID" value="NZ_JAEKNR010000083.1"/>
</dbReference>
<dbReference type="SUPFAM" id="SSF53649">
    <property type="entry name" value="Alkaline phosphatase-like"/>
    <property type="match status" value="1"/>
</dbReference>
<keyword evidence="4" id="KW-1185">Reference proteome</keyword>
<name>A0A934K764_9BACT</name>
<feature type="compositionally biased region" description="Low complexity" evidence="2">
    <location>
        <begin position="1"/>
        <end position="14"/>
    </location>
</feature>
<dbReference type="PANTHER" id="PTHR31956:SF8">
    <property type="entry name" value="ACID PHOSPHATASE PHOA (AFU_ORTHOLOGUE AFUA_1G03570)"/>
    <property type="match status" value="1"/>
</dbReference>
<dbReference type="Proteomes" id="UP000612893">
    <property type="component" value="Unassembled WGS sequence"/>
</dbReference>
<comment type="caution">
    <text evidence="3">The sequence shown here is derived from an EMBL/GenBank/DDBJ whole genome shotgun (WGS) entry which is preliminary data.</text>
</comment>
<evidence type="ECO:0000313" key="3">
    <source>
        <dbReference type="EMBL" id="MBJ7597913.1"/>
    </source>
</evidence>
<evidence type="ECO:0000256" key="2">
    <source>
        <dbReference type="SAM" id="MobiDB-lite"/>
    </source>
</evidence>
<proteinExistence type="predicted"/>
<dbReference type="AlphaFoldDB" id="A0A934K764"/>
<evidence type="ECO:0000256" key="1">
    <source>
        <dbReference type="ARBA" id="ARBA00022801"/>
    </source>
</evidence>
<protein>
    <submittedName>
        <fullName evidence="3">Phosphoesterase</fullName>
    </submittedName>
</protein>
<dbReference type="InterPro" id="IPR017850">
    <property type="entry name" value="Alkaline_phosphatase_core_sf"/>
</dbReference>
<gene>
    <name evidence="3" type="ORF">JF922_07475</name>
</gene>
<evidence type="ECO:0000313" key="4">
    <source>
        <dbReference type="Proteomes" id="UP000612893"/>
    </source>
</evidence>
<dbReference type="InterPro" id="IPR007312">
    <property type="entry name" value="Phosphoesterase"/>
</dbReference>
<sequence>MSRTPSPKPAAASPAPSPPTSNSPGTASHVFVIVMENHGFATAIAQPYTARLAAQYAVATNYHAVAHPSLPNYLALTSGSTWGITDNGYHRLPPGGLGDQLSQAGVSWRAYMEGMGSDCLASDSSYAVKHNPFAYYGGRCPPNVVPLTALQRDLAPGTPRFVWITPDMCHDGHDCSAATADDFLSSLVPKILATPAWQHGGLLLLTWDEDDGSTSNRVLTLAVSPHVAAHESAQVYDHYSLLATVEDSLGVSRLGKAAQATPLTDLTG</sequence>
<dbReference type="GO" id="GO:0009395">
    <property type="term" value="P:phospholipid catabolic process"/>
    <property type="evidence" value="ECO:0007669"/>
    <property type="project" value="TreeGrafter"/>
</dbReference>
<accession>A0A934K764</accession>
<dbReference type="Pfam" id="PF04185">
    <property type="entry name" value="Phosphoesterase"/>
    <property type="match status" value="1"/>
</dbReference>
<reference evidence="3" key="1">
    <citation type="submission" date="2020-10" db="EMBL/GenBank/DDBJ databases">
        <title>Ca. Dormibacterota MAGs.</title>
        <authorList>
            <person name="Montgomery K."/>
        </authorList>
    </citation>
    <scope>NUCLEOTIDE SEQUENCE [LARGE SCALE GENOMIC DNA]</scope>
    <source>
        <strain evidence="3">SC8812_S17_10</strain>
    </source>
</reference>
<dbReference type="EMBL" id="JAEKNR010000083">
    <property type="protein sequence ID" value="MBJ7597913.1"/>
    <property type="molecule type" value="Genomic_DNA"/>
</dbReference>
<dbReference type="Gene3D" id="3.40.720.10">
    <property type="entry name" value="Alkaline Phosphatase, subunit A"/>
    <property type="match status" value="1"/>
</dbReference>